<dbReference type="PROSITE" id="PS50181">
    <property type="entry name" value="FBOX"/>
    <property type="match status" value="1"/>
</dbReference>
<dbReference type="InterPro" id="IPR001810">
    <property type="entry name" value="F-box_dom"/>
</dbReference>
<reference evidence="2" key="1">
    <citation type="submission" date="2020-01" db="EMBL/GenBank/DDBJ databases">
        <authorList>
            <person name="Mishra B."/>
        </authorList>
    </citation>
    <scope>NUCLEOTIDE SEQUENCE [LARGE SCALE GENOMIC DNA]</scope>
</reference>
<dbReference type="SUPFAM" id="SSF117281">
    <property type="entry name" value="Kelch motif"/>
    <property type="match status" value="1"/>
</dbReference>
<dbReference type="CDD" id="cd22152">
    <property type="entry name" value="F-box_AtAFR-like"/>
    <property type="match status" value="1"/>
</dbReference>
<dbReference type="Gene3D" id="2.120.10.80">
    <property type="entry name" value="Kelch-type beta propeller"/>
    <property type="match status" value="1"/>
</dbReference>
<evidence type="ECO:0000313" key="3">
    <source>
        <dbReference type="Proteomes" id="UP000467841"/>
    </source>
</evidence>
<dbReference type="PANTHER" id="PTHR24414:SF82">
    <property type="entry name" value="GALACTOSE OXIDASE_KELCH REPEAT SUPERFAMILY PROTEIN"/>
    <property type="match status" value="1"/>
</dbReference>
<dbReference type="InterPro" id="IPR036047">
    <property type="entry name" value="F-box-like_dom_sf"/>
</dbReference>
<dbReference type="OrthoDB" id="45365at2759"/>
<dbReference type="Pfam" id="PF00646">
    <property type="entry name" value="F-box"/>
    <property type="match status" value="1"/>
</dbReference>
<protein>
    <recommendedName>
        <fullName evidence="1">F-box domain-containing protein</fullName>
    </recommendedName>
</protein>
<dbReference type="InterPro" id="IPR057499">
    <property type="entry name" value="Kelch_FKB95"/>
</dbReference>
<dbReference type="Proteomes" id="UP000467841">
    <property type="component" value="Unassembled WGS sequence"/>
</dbReference>
<sequence>MSNGKESSDSSQVSNLPDDILLNCLARVSRLYYPTLSLVSKRFRSLTASIELYQTRTLLGRTETCLYLCIRSPGFKTFNQRWFTLCRKPTRTLNPNPNPNSGWFTSCFRPHKVPKNPSRKEENLMVSVPTRNDSPPFWTGAATGPNIYAIGVYTDDDGFPSSKVLYLDCRSHTWHEAPCMHKAPPSIPALGPALGTVVSVLDGKIYVTEDCNEPGSSSLIECFDPKTQIWERVSNPTAEMLRENTIYKSLAIDGKLYLFGTDYNMVYTPEENKWQVVGSTTWFNWIPWDPTCVISNVMYSTRYSKTLHWYNSEGIVWRALKGLEKLPSLPMCSDRVRLVNYGGKIAVFWEGDNAIISDEKLIWCAVIALERRSDEQEVYGKIEWCDVVLTVLKSFGLFELLAVDV</sequence>
<comment type="caution">
    <text evidence="2">The sequence shown here is derived from an EMBL/GenBank/DDBJ whole genome shotgun (WGS) entry which is preliminary data.</text>
</comment>
<proteinExistence type="predicted"/>
<evidence type="ECO:0000259" key="1">
    <source>
        <dbReference type="PROSITE" id="PS50181"/>
    </source>
</evidence>
<name>A0A6D2HUP2_9BRAS</name>
<organism evidence="2 3">
    <name type="scientific">Microthlaspi erraticum</name>
    <dbReference type="NCBI Taxonomy" id="1685480"/>
    <lineage>
        <taxon>Eukaryota</taxon>
        <taxon>Viridiplantae</taxon>
        <taxon>Streptophyta</taxon>
        <taxon>Embryophyta</taxon>
        <taxon>Tracheophyta</taxon>
        <taxon>Spermatophyta</taxon>
        <taxon>Magnoliopsida</taxon>
        <taxon>eudicotyledons</taxon>
        <taxon>Gunneridae</taxon>
        <taxon>Pentapetalae</taxon>
        <taxon>rosids</taxon>
        <taxon>malvids</taxon>
        <taxon>Brassicales</taxon>
        <taxon>Brassicaceae</taxon>
        <taxon>Coluteocarpeae</taxon>
        <taxon>Microthlaspi</taxon>
    </lineage>
</organism>
<dbReference type="AlphaFoldDB" id="A0A6D2HUP2"/>
<feature type="domain" description="F-box" evidence="1">
    <location>
        <begin position="10"/>
        <end position="56"/>
    </location>
</feature>
<dbReference type="InterPro" id="IPR050354">
    <property type="entry name" value="F-box/kelch-repeat_ARATH"/>
</dbReference>
<dbReference type="InterPro" id="IPR015915">
    <property type="entry name" value="Kelch-typ_b-propeller"/>
</dbReference>
<gene>
    <name evidence="2" type="ORF">MERR_LOCUS5537</name>
</gene>
<dbReference type="SMART" id="SM00256">
    <property type="entry name" value="FBOX"/>
    <property type="match status" value="1"/>
</dbReference>
<keyword evidence="3" id="KW-1185">Reference proteome</keyword>
<dbReference type="SUPFAM" id="SSF81383">
    <property type="entry name" value="F-box domain"/>
    <property type="match status" value="1"/>
</dbReference>
<dbReference type="Pfam" id="PF25210">
    <property type="entry name" value="Kelch_FKB95"/>
    <property type="match status" value="1"/>
</dbReference>
<dbReference type="PANTHER" id="PTHR24414">
    <property type="entry name" value="F-BOX/KELCH-REPEAT PROTEIN SKIP4"/>
    <property type="match status" value="1"/>
</dbReference>
<evidence type="ECO:0000313" key="2">
    <source>
        <dbReference type="EMBL" id="CAA7018302.1"/>
    </source>
</evidence>
<dbReference type="EMBL" id="CACVBM020000366">
    <property type="protein sequence ID" value="CAA7018302.1"/>
    <property type="molecule type" value="Genomic_DNA"/>
</dbReference>
<accession>A0A6D2HUP2</accession>